<name>A0AAN5CRK0_9BILA</name>
<feature type="chain" id="PRO_5042965490" evidence="1">
    <location>
        <begin position="19"/>
        <end position="121"/>
    </location>
</feature>
<gene>
    <name evidence="2" type="ORF">PMAYCL1PPCAC_19489</name>
</gene>
<evidence type="ECO:0000313" key="2">
    <source>
        <dbReference type="EMBL" id="GMR49294.1"/>
    </source>
</evidence>
<proteinExistence type="predicted"/>
<dbReference type="EMBL" id="BTRK01000004">
    <property type="protein sequence ID" value="GMR49294.1"/>
    <property type="molecule type" value="Genomic_DNA"/>
</dbReference>
<dbReference type="AlphaFoldDB" id="A0AAN5CRK0"/>
<evidence type="ECO:0000313" key="3">
    <source>
        <dbReference type="Proteomes" id="UP001328107"/>
    </source>
</evidence>
<keyword evidence="3" id="KW-1185">Reference proteome</keyword>
<feature type="signal peptide" evidence="1">
    <location>
        <begin position="1"/>
        <end position="18"/>
    </location>
</feature>
<dbReference type="Proteomes" id="UP001328107">
    <property type="component" value="Unassembled WGS sequence"/>
</dbReference>
<protein>
    <submittedName>
        <fullName evidence="2">Uncharacterized protein</fullName>
    </submittedName>
</protein>
<organism evidence="2 3">
    <name type="scientific">Pristionchus mayeri</name>
    <dbReference type="NCBI Taxonomy" id="1317129"/>
    <lineage>
        <taxon>Eukaryota</taxon>
        <taxon>Metazoa</taxon>
        <taxon>Ecdysozoa</taxon>
        <taxon>Nematoda</taxon>
        <taxon>Chromadorea</taxon>
        <taxon>Rhabditida</taxon>
        <taxon>Rhabditina</taxon>
        <taxon>Diplogasteromorpha</taxon>
        <taxon>Diplogasteroidea</taxon>
        <taxon>Neodiplogasteridae</taxon>
        <taxon>Pristionchus</taxon>
    </lineage>
</organism>
<keyword evidence="1" id="KW-0732">Signal</keyword>
<accession>A0AAN5CRK0</accession>
<comment type="caution">
    <text evidence="2">The sequence shown here is derived from an EMBL/GenBank/DDBJ whole genome shotgun (WGS) entry which is preliminary data.</text>
</comment>
<feature type="non-terminal residue" evidence="2">
    <location>
        <position position="1"/>
    </location>
</feature>
<reference evidence="3" key="1">
    <citation type="submission" date="2022-10" db="EMBL/GenBank/DDBJ databases">
        <title>Genome assembly of Pristionchus species.</title>
        <authorList>
            <person name="Yoshida K."/>
            <person name="Sommer R.J."/>
        </authorList>
    </citation>
    <scope>NUCLEOTIDE SEQUENCE [LARGE SCALE GENOMIC DNA]</scope>
    <source>
        <strain evidence="3">RS5460</strain>
    </source>
</reference>
<sequence>LALVLVFVLASALASENAAPTCTPKINDHTTTRWENITKLIITNDYAECTGNYTMWILYQDEIDGETLRVPLETIKCNATIGTDWIVLPKTTNVTSQTGEVLSMKNVNRPDGDLSINCGRK</sequence>
<evidence type="ECO:0000256" key="1">
    <source>
        <dbReference type="SAM" id="SignalP"/>
    </source>
</evidence>